<name>A0A084B6S5_STACB</name>
<dbReference type="EMBL" id="KL647855">
    <property type="protein sequence ID" value="KEY73254.1"/>
    <property type="molecule type" value="Genomic_DNA"/>
</dbReference>
<feature type="transmembrane region" description="Helical" evidence="1">
    <location>
        <begin position="156"/>
        <end position="178"/>
    </location>
</feature>
<keyword evidence="1" id="KW-0472">Membrane</keyword>
<sequence length="670" mass="73780">MSSSGDTKAEALTVMNNLLPDTDTGRGQKPAFAVDAGPARPLRRYWVRTLSVILIPSIITAWYGVIWVGLVLGIENDDAAKYRHFSGSLIFYSWFIIGIFGLSWSEYGLAGVEFAMLQSRFWKVSNLSTLMMHSDATWSSPSGWFKAIRHRQVSRLWSLLTLLTILPYVAFPLSGLVFEITDGYTSTSAHPWVMGRNASTFLGSFGSDYAVQNAWQIGLSPTIPGFGIVYTLPGVDRAEHPSLEQVPNTLPLTPSFSDMFLAPQADKPVSGRAWGLWAQYNCSIVRAASELTILGEKPVSMFSSTERDLETGRTTVQLRTPSGYEIHASNSSTHPQSVNLWSYSEMGMSVPSTYTRTYNSTGQIGVTVNISQSTVLEYVLWQIRFRGYYDGDTIPPFNSTLGPVIEGMGSPFYRSGNGTLLSNDSFFEIRQGDIFSLEDPFQPPRLDANVTDLRDYFDPTQLTEYEVGGGNVNNAEPVLDVAAPIGVRCVASSDVGEATLDGVMSTFTDFKHVDPISVTGGVQVVFGTAAWATLGRTRFSDFYRASHSPRELHHGSLWTWQGYVNSEALLRTSMLAYGLNAIDIMYQFASGFEGAWVDRTLTASRDGRILSIASLIPGHGLGYFVLVLFCLWSGVSAMLGIIYGFQNRTAAKLDGYTMFKHGADMSEYLQ</sequence>
<reference evidence="2 3" key="1">
    <citation type="journal article" date="2014" name="BMC Genomics">
        <title>Comparative genome sequencing reveals chemotype-specific gene clusters in the toxigenic black mold Stachybotrys.</title>
        <authorList>
            <person name="Semeiks J."/>
            <person name="Borek D."/>
            <person name="Otwinowski Z."/>
            <person name="Grishin N.V."/>
        </authorList>
    </citation>
    <scope>NUCLEOTIDE SEQUENCE [LARGE SCALE GENOMIC DNA]</scope>
    <source>
        <strain evidence="3">CBS 109288 / IBT 7711</strain>
    </source>
</reference>
<keyword evidence="1" id="KW-0812">Transmembrane</keyword>
<evidence type="ECO:0000313" key="3">
    <source>
        <dbReference type="Proteomes" id="UP000028045"/>
    </source>
</evidence>
<gene>
    <name evidence="2" type="ORF">S7711_11532</name>
</gene>
<dbReference type="AlphaFoldDB" id="A0A084B6S5"/>
<dbReference type="Proteomes" id="UP000028045">
    <property type="component" value="Unassembled WGS sequence"/>
</dbReference>
<feature type="transmembrane region" description="Helical" evidence="1">
    <location>
        <begin position="621"/>
        <end position="645"/>
    </location>
</feature>
<evidence type="ECO:0000256" key="1">
    <source>
        <dbReference type="SAM" id="Phobius"/>
    </source>
</evidence>
<keyword evidence="1" id="KW-1133">Transmembrane helix</keyword>
<evidence type="ECO:0000313" key="2">
    <source>
        <dbReference type="EMBL" id="KEY73254.1"/>
    </source>
</evidence>
<proteinExistence type="predicted"/>
<dbReference type="OrthoDB" id="5287717at2759"/>
<keyword evidence="3" id="KW-1185">Reference proteome</keyword>
<organism evidence="2 3">
    <name type="scientific">Stachybotrys chartarum (strain CBS 109288 / IBT 7711)</name>
    <name type="common">Toxic black mold</name>
    <name type="synonym">Stilbospora chartarum</name>
    <dbReference type="NCBI Taxonomy" id="1280523"/>
    <lineage>
        <taxon>Eukaryota</taxon>
        <taxon>Fungi</taxon>
        <taxon>Dikarya</taxon>
        <taxon>Ascomycota</taxon>
        <taxon>Pezizomycotina</taxon>
        <taxon>Sordariomycetes</taxon>
        <taxon>Hypocreomycetidae</taxon>
        <taxon>Hypocreales</taxon>
        <taxon>Stachybotryaceae</taxon>
        <taxon>Stachybotrys</taxon>
    </lineage>
</organism>
<feature type="transmembrane region" description="Helical" evidence="1">
    <location>
        <begin position="90"/>
        <end position="110"/>
    </location>
</feature>
<feature type="transmembrane region" description="Helical" evidence="1">
    <location>
        <begin position="50"/>
        <end position="70"/>
    </location>
</feature>
<accession>A0A084B6S5</accession>
<protein>
    <submittedName>
        <fullName evidence="2">Uncharacterized protein</fullName>
    </submittedName>
</protein>
<dbReference type="HOGENOM" id="CLU_024888_0_0_1"/>